<dbReference type="InterPro" id="IPR014825">
    <property type="entry name" value="DNA_alkylation"/>
</dbReference>
<dbReference type="CDD" id="cd07064">
    <property type="entry name" value="AlkD_like_1"/>
    <property type="match status" value="1"/>
</dbReference>
<dbReference type="Proteomes" id="UP000315677">
    <property type="component" value="Unassembled WGS sequence"/>
</dbReference>
<evidence type="ECO:0000313" key="2">
    <source>
        <dbReference type="Proteomes" id="UP000315677"/>
    </source>
</evidence>
<dbReference type="SUPFAM" id="SSF48371">
    <property type="entry name" value="ARM repeat"/>
    <property type="match status" value="1"/>
</dbReference>
<organism evidence="1 2">
    <name type="scientific">Pseudonocardia kunmingensis</name>
    <dbReference type="NCBI Taxonomy" id="630975"/>
    <lineage>
        <taxon>Bacteria</taxon>
        <taxon>Bacillati</taxon>
        <taxon>Actinomycetota</taxon>
        <taxon>Actinomycetes</taxon>
        <taxon>Pseudonocardiales</taxon>
        <taxon>Pseudonocardiaceae</taxon>
        <taxon>Pseudonocardia</taxon>
    </lineage>
</organism>
<dbReference type="RefSeq" id="WP_142047246.1">
    <property type="nucleotide sequence ID" value="NZ_VFPA01000001.1"/>
</dbReference>
<evidence type="ECO:0000313" key="1">
    <source>
        <dbReference type="EMBL" id="TQM13479.1"/>
    </source>
</evidence>
<dbReference type="Gene3D" id="1.25.10.90">
    <property type="match status" value="1"/>
</dbReference>
<accession>A0A543DW25</accession>
<comment type="caution">
    <text evidence="1">The sequence shown here is derived from an EMBL/GenBank/DDBJ whole genome shotgun (WGS) entry which is preliminary data.</text>
</comment>
<reference evidence="1 2" key="1">
    <citation type="submission" date="2019-06" db="EMBL/GenBank/DDBJ databases">
        <title>Sequencing the genomes of 1000 actinobacteria strains.</title>
        <authorList>
            <person name="Klenk H.-P."/>
        </authorList>
    </citation>
    <scope>NUCLEOTIDE SEQUENCE [LARGE SCALE GENOMIC DNA]</scope>
    <source>
        <strain evidence="1 2">DSM 45301</strain>
    </source>
</reference>
<sequence length="227" mass="25545">MHPIVRRLRADLAAHADPAAAGPMQRYMKSAMPFRGVAKPVREQLLRAALATHPLPDSAALDAAVRELWDGARFREERYLALSLTGHRGHARWLDPSWVPLLRHWIVTGGWWDFTDEIASRRIGPLLRAHRQELRPVVSSWATDPDRWLRRTAVICQLGAGPATDTALLTDAIEANIADPDFFLRKGIGWALRQHARTDPAWVRAFVAAHPGLSPLSRREALRRLDP</sequence>
<dbReference type="Pfam" id="PF08713">
    <property type="entry name" value="DNA_alkylation"/>
    <property type="match status" value="1"/>
</dbReference>
<protein>
    <submittedName>
        <fullName evidence="1">3-methyladenine DNA glycosylase AlkD</fullName>
    </submittedName>
</protein>
<dbReference type="PANTHER" id="PTHR34070:SF1">
    <property type="entry name" value="DNA ALKYLATION REPAIR PROTEIN"/>
    <property type="match status" value="1"/>
</dbReference>
<dbReference type="EMBL" id="VFPA01000001">
    <property type="protein sequence ID" value="TQM13479.1"/>
    <property type="molecule type" value="Genomic_DNA"/>
</dbReference>
<dbReference type="OrthoDB" id="9775346at2"/>
<dbReference type="AlphaFoldDB" id="A0A543DW25"/>
<gene>
    <name evidence="1" type="ORF">FB558_0226</name>
</gene>
<dbReference type="PANTHER" id="PTHR34070">
    <property type="entry name" value="ARMADILLO-TYPE FOLD"/>
    <property type="match status" value="1"/>
</dbReference>
<dbReference type="InterPro" id="IPR016024">
    <property type="entry name" value="ARM-type_fold"/>
</dbReference>
<name>A0A543DW25_9PSEU</name>
<proteinExistence type="predicted"/>
<keyword evidence="2" id="KW-1185">Reference proteome</keyword>